<organism evidence="1">
    <name type="scientific">marine sediment metagenome</name>
    <dbReference type="NCBI Taxonomy" id="412755"/>
    <lineage>
        <taxon>unclassified sequences</taxon>
        <taxon>metagenomes</taxon>
        <taxon>ecological metagenomes</taxon>
    </lineage>
</organism>
<proteinExistence type="predicted"/>
<dbReference type="AlphaFoldDB" id="X1Q0L7"/>
<sequence>LFTLEGTKFELYALDDGKFMLIWGNTVHAAMSTMIYDPAKDDYEY</sequence>
<accession>X1Q0L7</accession>
<protein>
    <submittedName>
        <fullName evidence="1">Uncharacterized protein</fullName>
    </submittedName>
</protein>
<dbReference type="EMBL" id="BARV01030034">
    <property type="protein sequence ID" value="GAI36759.1"/>
    <property type="molecule type" value="Genomic_DNA"/>
</dbReference>
<feature type="non-terminal residue" evidence="1">
    <location>
        <position position="1"/>
    </location>
</feature>
<gene>
    <name evidence="1" type="ORF">S06H3_47773</name>
</gene>
<evidence type="ECO:0000313" key="1">
    <source>
        <dbReference type="EMBL" id="GAI36759.1"/>
    </source>
</evidence>
<name>X1Q0L7_9ZZZZ</name>
<reference evidence="1" key="1">
    <citation type="journal article" date="2014" name="Front. Microbiol.">
        <title>High frequency of phylogenetically diverse reductive dehalogenase-homologous genes in deep subseafloor sedimentary metagenomes.</title>
        <authorList>
            <person name="Kawai M."/>
            <person name="Futagami T."/>
            <person name="Toyoda A."/>
            <person name="Takaki Y."/>
            <person name="Nishi S."/>
            <person name="Hori S."/>
            <person name="Arai W."/>
            <person name="Tsubouchi T."/>
            <person name="Morono Y."/>
            <person name="Uchiyama I."/>
            <person name="Ito T."/>
            <person name="Fujiyama A."/>
            <person name="Inagaki F."/>
            <person name="Takami H."/>
        </authorList>
    </citation>
    <scope>NUCLEOTIDE SEQUENCE</scope>
    <source>
        <strain evidence="1">Expedition CK06-06</strain>
    </source>
</reference>
<comment type="caution">
    <text evidence="1">The sequence shown here is derived from an EMBL/GenBank/DDBJ whole genome shotgun (WGS) entry which is preliminary data.</text>
</comment>